<dbReference type="Proteomes" id="UP000800035">
    <property type="component" value="Unassembled WGS sequence"/>
</dbReference>
<dbReference type="InterPro" id="IPR036188">
    <property type="entry name" value="FAD/NAD-bd_sf"/>
</dbReference>
<evidence type="ECO:0000259" key="2">
    <source>
        <dbReference type="PROSITE" id="PS00028"/>
    </source>
</evidence>
<keyword evidence="4" id="KW-1185">Reference proteome</keyword>
<dbReference type="SUPFAM" id="SSF51905">
    <property type="entry name" value="FAD/NAD(P)-binding domain"/>
    <property type="match status" value="1"/>
</dbReference>
<organism evidence="3 4">
    <name type="scientific">Byssothecium circinans</name>
    <dbReference type="NCBI Taxonomy" id="147558"/>
    <lineage>
        <taxon>Eukaryota</taxon>
        <taxon>Fungi</taxon>
        <taxon>Dikarya</taxon>
        <taxon>Ascomycota</taxon>
        <taxon>Pezizomycotina</taxon>
        <taxon>Dothideomycetes</taxon>
        <taxon>Pleosporomycetidae</taxon>
        <taxon>Pleosporales</taxon>
        <taxon>Massarineae</taxon>
        <taxon>Massarinaceae</taxon>
        <taxon>Byssothecium</taxon>
    </lineage>
</organism>
<gene>
    <name evidence="3" type="ORF">CC80DRAFT_589468</name>
</gene>
<evidence type="ECO:0000256" key="1">
    <source>
        <dbReference type="ARBA" id="ARBA00010139"/>
    </source>
</evidence>
<evidence type="ECO:0000313" key="3">
    <source>
        <dbReference type="EMBL" id="KAF1962013.1"/>
    </source>
</evidence>
<comment type="similarity">
    <text evidence="1">Belongs to the FAD-binding monooxygenase family.</text>
</comment>
<dbReference type="Gene3D" id="3.50.50.60">
    <property type="entry name" value="FAD/NAD(P)-binding domain"/>
    <property type="match status" value="1"/>
</dbReference>
<reference evidence="3" key="1">
    <citation type="journal article" date="2020" name="Stud. Mycol.">
        <title>101 Dothideomycetes genomes: a test case for predicting lifestyles and emergence of pathogens.</title>
        <authorList>
            <person name="Haridas S."/>
            <person name="Albert R."/>
            <person name="Binder M."/>
            <person name="Bloem J."/>
            <person name="Labutti K."/>
            <person name="Salamov A."/>
            <person name="Andreopoulos B."/>
            <person name="Baker S."/>
            <person name="Barry K."/>
            <person name="Bills G."/>
            <person name="Bluhm B."/>
            <person name="Cannon C."/>
            <person name="Castanera R."/>
            <person name="Culley D."/>
            <person name="Daum C."/>
            <person name="Ezra D."/>
            <person name="Gonzalez J."/>
            <person name="Henrissat B."/>
            <person name="Kuo A."/>
            <person name="Liang C."/>
            <person name="Lipzen A."/>
            <person name="Lutzoni F."/>
            <person name="Magnuson J."/>
            <person name="Mondo S."/>
            <person name="Nolan M."/>
            <person name="Ohm R."/>
            <person name="Pangilinan J."/>
            <person name="Park H.-J."/>
            <person name="Ramirez L."/>
            <person name="Alfaro M."/>
            <person name="Sun H."/>
            <person name="Tritt A."/>
            <person name="Yoshinaga Y."/>
            <person name="Zwiers L.-H."/>
            <person name="Turgeon B."/>
            <person name="Goodwin S."/>
            <person name="Spatafora J."/>
            <person name="Crous P."/>
            <person name="Grigoriev I."/>
        </authorList>
    </citation>
    <scope>NUCLEOTIDE SEQUENCE</scope>
    <source>
        <strain evidence="3">CBS 675.92</strain>
    </source>
</reference>
<feature type="domain" description="C2H2-type" evidence="2">
    <location>
        <begin position="313"/>
        <end position="337"/>
    </location>
</feature>
<dbReference type="PROSITE" id="PS00028">
    <property type="entry name" value="ZINC_FINGER_C2H2_1"/>
    <property type="match status" value="1"/>
</dbReference>
<dbReference type="InterPro" id="IPR013087">
    <property type="entry name" value="Znf_C2H2_type"/>
</dbReference>
<dbReference type="OrthoDB" id="5397557at2759"/>
<sequence length="623" mass="73030">MTWYRAIPKGFWQRPLNFDLHATTNGELRIPFARYIRPSESTCSPDAAFPQFSNLPVELQLRVLQSCDSPTLSQLMQTSSFLRTEAKKLLFSDPEVWYCVDAKWLLEGGYPGDALHDMTFLAYVQRLDIHFHPMSHRTWMDAEVVDTWDLYDFYGEKAVAESAGGMNEHIHDFWRRLQHLFPNTTHVMLSEDQQQEVDKFPPIMHKKVAQMCPPNISVSLSFLSQVKEDNGLRHESRLGRTLWQQVHEWEECPTQFQPRILLPPKVFYGPVGAYQNFVHKFSSVRRQQDAADVLAIMAIERHHFYGRKIHLYCSDPDCNACFEQPEEYTMHIIRTGHHYSAPEPLKDLFSENEKRLERLAKEQREMIFEISEEWGEYTSERSEKWLAAEAAFRYQPENDPVDNKYPECCCDVWSMLYSYSFRAKTRLDTRIPGQEEILDCLRSIAHKYHLYKYIRFNTSVESATWDDASCGKDAEFTPEYTIECDSLVSAVGQLNQSRYPDIEELEKFWGKVMRSARWDWSYNSEGRRIGVIRKYPQPLRSMGEKFLPNYALGCKRVINSGDYYPPSRIQKRPWKRTRLSEWWMENGVEVDDGNGGTKVHEHDLLIHPGHRLPHRGILVPAEN</sequence>
<proteinExistence type="inferred from homology"/>
<accession>A0A6A5UA09</accession>
<evidence type="ECO:0000313" key="4">
    <source>
        <dbReference type="Proteomes" id="UP000800035"/>
    </source>
</evidence>
<dbReference type="PANTHER" id="PTHR42877:SF4">
    <property type="entry name" value="FAD_NAD(P)-BINDING DOMAIN-CONTAINING PROTEIN-RELATED"/>
    <property type="match status" value="1"/>
</dbReference>
<dbReference type="AlphaFoldDB" id="A0A6A5UA09"/>
<dbReference type="InterPro" id="IPR051209">
    <property type="entry name" value="FAD-bind_Monooxygenase_sf"/>
</dbReference>
<protein>
    <recommendedName>
        <fullName evidence="2">C2H2-type domain-containing protein</fullName>
    </recommendedName>
</protein>
<dbReference type="PANTHER" id="PTHR42877">
    <property type="entry name" value="L-ORNITHINE N(5)-MONOOXYGENASE-RELATED"/>
    <property type="match status" value="1"/>
</dbReference>
<dbReference type="EMBL" id="ML976980">
    <property type="protein sequence ID" value="KAF1962013.1"/>
    <property type="molecule type" value="Genomic_DNA"/>
</dbReference>
<name>A0A6A5UA09_9PLEO</name>